<dbReference type="Proteomes" id="UP001225646">
    <property type="component" value="Unassembled WGS sequence"/>
</dbReference>
<proteinExistence type="predicted"/>
<evidence type="ECO:0000256" key="1">
    <source>
        <dbReference type="SAM" id="Phobius"/>
    </source>
</evidence>
<name>A0ABT9VJY3_9BACI</name>
<keyword evidence="1" id="KW-0812">Transmembrane</keyword>
<protein>
    <recommendedName>
        <fullName evidence="4">YrhC-like protein</fullName>
    </recommendedName>
</protein>
<keyword evidence="1" id="KW-0472">Membrane</keyword>
<keyword evidence="1" id="KW-1133">Transmembrane helix</keyword>
<feature type="transmembrane region" description="Helical" evidence="1">
    <location>
        <begin position="46"/>
        <end position="67"/>
    </location>
</feature>
<dbReference type="InterPro" id="IPR025418">
    <property type="entry name" value="YrhC-like"/>
</dbReference>
<comment type="caution">
    <text evidence="2">The sequence shown here is derived from an EMBL/GenBank/DDBJ whole genome shotgun (WGS) entry which is preliminary data.</text>
</comment>
<gene>
    <name evidence="2" type="ORF">J2S06_000332</name>
</gene>
<evidence type="ECO:0000313" key="3">
    <source>
        <dbReference type="Proteomes" id="UP001225646"/>
    </source>
</evidence>
<dbReference type="EMBL" id="JAUSTR010000001">
    <property type="protein sequence ID" value="MDQ0161262.1"/>
    <property type="molecule type" value="Genomic_DNA"/>
</dbReference>
<sequence length="78" mass="9190">MEKKKLYDLMLDFKRYAMILLAISTFLYIGLFIPEGYVVLTTKEQLGLLSVTSVLLFSSLFCFWLSLKYRHQLDDLDE</sequence>
<accession>A0ABT9VJY3</accession>
<keyword evidence="3" id="KW-1185">Reference proteome</keyword>
<reference evidence="2 3" key="1">
    <citation type="submission" date="2023-07" db="EMBL/GenBank/DDBJ databases">
        <title>Genomic Encyclopedia of Type Strains, Phase IV (KMG-IV): sequencing the most valuable type-strain genomes for metagenomic binning, comparative biology and taxonomic classification.</title>
        <authorList>
            <person name="Goeker M."/>
        </authorList>
    </citation>
    <scope>NUCLEOTIDE SEQUENCE [LARGE SCALE GENOMIC DNA]</scope>
    <source>
        <strain evidence="2 3">DSM 19092</strain>
    </source>
</reference>
<evidence type="ECO:0000313" key="2">
    <source>
        <dbReference type="EMBL" id="MDQ0161262.1"/>
    </source>
</evidence>
<evidence type="ECO:0008006" key="4">
    <source>
        <dbReference type="Google" id="ProtNLM"/>
    </source>
</evidence>
<feature type="transmembrane region" description="Helical" evidence="1">
    <location>
        <begin position="16"/>
        <end position="34"/>
    </location>
</feature>
<organism evidence="2 3">
    <name type="scientific">Aeribacillus alveayuensis</name>
    <dbReference type="NCBI Taxonomy" id="279215"/>
    <lineage>
        <taxon>Bacteria</taxon>
        <taxon>Bacillati</taxon>
        <taxon>Bacillota</taxon>
        <taxon>Bacilli</taxon>
        <taxon>Bacillales</taxon>
        <taxon>Bacillaceae</taxon>
        <taxon>Aeribacillus</taxon>
    </lineage>
</organism>
<dbReference type="Pfam" id="PF14143">
    <property type="entry name" value="YrhC"/>
    <property type="match status" value="1"/>
</dbReference>
<dbReference type="RefSeq" id="WP_419151087.1">
    <property type="nucleotide sequence ID" value="NZ_JAUSTR010000001.1"/>
</dbReference>